<dbReference type="InterPro" id="IPR050415">
    <property type="entry name" value="MRET"/>
</dbReference>
<keyword evidence="5" id="KW-0408">Iron</keyword>
<dbReference type="InterPro" id="IPR001041">
    <property type="entry name" value="2Fe-2S_ferredoxin-type"/>
</dbReference>
<dbReference type="Gene3D" id="2.40.30.10">
    <property type="entry name" value="Translation factors"/>
    <property type="match status" value="1"/>
</dbReference>
<dbReference type="SUPFAM" id="SSF52343">
    <property type="entry name" value="Ferredoxin reductase-like, C-terminal NADP-linked domain"/>
    <property type="match status" value="1"/>
</dbReference>
<evidence type="ECO:0000256" key="2">
    <source>
        <dbReference type="ARBA" id="ARBA00022714"/>
    </source>
</evidence>
<dbReference type="PROSITE" id="PS51384">
    <property type="entry name" value="FAD_FR"/>
    <property type="match status" value="1"/>
</dbReference>
<evidence type="ECO:0000256" key="4">
    <source>
        <dbReference type="ARBA" id="ARBA00023002"/>
    </source>
</evidence>
<evidence type="ECO:0000259" key="9">
    <source>
        <dbReference type="PROSITE" id="PS51384"/>
    </source>
</evidence>
<feature type="region of interest" description="Disordered" evidence="7">
    <location>
        <begin position="180"/>
        <end position="202"/>
    </location>
</feature>
<sequence length="352" mass="39116">MKAITYVTTVVEKCPREGSDVMLITLRDPDNWELPPFEAGAHLDLILGNGVKRSYSLCGDPRDRYRYTIAVKRQVAGRGGSVWIHDRLRPGMEIGVSLPRCTMRLQPEAIKHIFIAGGIGITPFLSMIASLEQRQEDYELHYFFRGTPPLQTEISLRARHGKVFYYPSARSMSVDATDGGCLSSSTDEGSQSKTLNGSIPHLPTGHAIKRKSRLQDIIPDYHPGLALYCCGPTRLLDAFSALHPRWPRQQLHQEHFTGVQLGDDLHPPFQLELKRSQKTIEVASGITPLQALLEAGVDIDHSCEGGICGACKVTWCEGEPIHRDKVLSQAEREQQLILCVAGCKSQKLVLDL</sequence>
<dbReference type="SUPFAM" id="SSF63380">
    <property type="entry name" value="Riboflavin synthase domain-like"/>
    <property type="match status" value="1"/>
</dbReference>
<dbReference type="InterPro" id="IPR039261">
    <property type="entry name" value="FNR_nucleotide-bd"/>
</dbReference>
<dbReference type="GO" id="GO:0046872">
    <property type="term" value="F:metal ion binding"/>
    <property type="evidence" value="ECO:0007669"/>
    <property type="project" value="UniProtKB-KW"/>
</dbReference>
<dbReference type="InterPro" id="IPR006058">
    <property type="entry name" value="2Fe2S_fd_BS"/>
</dbReference>
<protein>
    <submittedName>
        <fullName evidence="10">Vanillate O-demethylase ferredoxin subunit</fullName>
    </submittedName>
</protein>
<evidence type="ECO:0000256" key="5">
    <source>
        <dbReference type="ARBA" id="ARBA00023004"/>
    </source>
</evidence>
<keyword evidence="10" id="KW-0489">Methyltransferase</keyword>
<dbReference type="Gene3D" id="3.10.20.30">
    <property type="match status" value="1"/>
</dbReference>
<keyword evidence="11" id="KW-1185">Reference proteome</keyword>
<feature type="domain" description="2Fe-2S ferredoxin-type" evidence="8">
    <location>
        <begin position="269"/>
        <end position="352"/>
    </location>
</feature>
<reference evidence="10 11" key="1">
    <citation type="submission" date="2019-03" db="EMBL/GenBank/DDBJ databases">
        <title>Genomic Encyclopedia of Type Strains, Phase IV (KMG-IV): sequencing the most valuable type-strain genomes for metagenomic binning, comparative biology and taxonomic classification.</title>
        <authorList>
            <person name="Goeker M."/>
        </authorList>
    </citation>
    <scope>NUCLEOTIDE SEQUENCE [LARGE SCALE GENOMIC DNA]</scope>
    <source>
        <strain evidence="10 11">DSM 19580</strain>
    </source>
</reference>
<dbReference type="GO" id="GO:0051537">
    <property type="term" value="F:2 iron, 2 sulfur cluster binding"/>
    <property type="evidence" value="ECO:0007669"/>
    <property type="project" value="UniProtKB-KW"/>
</dbReference>
<dbReference type="Proteomes" id="UP000295719">
    <property type="component" value="Unassembled WGS sequence"/>
</dbReference>
<evidence type="ECO:0000313" key="10">
    <source>
        <dbReference type="EMBL" id="TCV92658.1"/>
    </source>
</evidence>
<dbReference type="PROSITE" id="PS00197">
    <property type="entry name" value="2FE2S_FER_1"/>
    <property type="match status" value="1"/>
</dbReference>
<keyword evidence="3" id="KW-0479">Metal-binding</keyword>
<dbReference type="GO" id="GO:0016491">
    <property type="term" value="F:oxidoreductase activity"/>
    <property type="evidence" value="ECO:0007669"/>
    <property type="project" value="UniProtKB-KW"/>
</dbReference>
<keyword evidence="2" id="KW-0001">2Fe-2S</keyword>
<gene>
    <name evidence="10" type="ORF">EDC52_111107</name>
</gene>
<accession>A0A4R3YMD9</accession>
<evidence type="ECO:0000256" key="7">
    <source>
        <dbReference type="SAM" id="MobiDB-lite"/>
    </source>
</evidence>
<comment type="caution">
    <text evidence="10">The sequence shown here is derived from an EMBL/GenBank/DDBJ whole genome shotgun (WGS) entry which is preliminary data.</text>
</comment>
<evidence type="ECO:0000256" key="3">
    <source>
        <dbReference type="ARBA" id="ARBA00022723"/>
    </source>
</evidence>
<name>A0A4R3YMD9_9GAMM</name>
<dbReference type="GO" id="GO:0008168">
    <property type="term" value="F:methyltransferase activity"/>
    <property type="evidence" value="ECO:0007669"/>
    <property type="project" value="UniProtKB-KW"/>
</dbReference>
<feature type="domain" description="FAD-binding FR-type" evidence="9">
    <location>
        <begin position="3"/>
        <end position="106"/>
    </location>
</feature>
<dbReference type="EMBL" id="SMCR01000011">
    <property type="protein sequence ID" value="TCV92658.1"/>
    <property type="molecule type" value="Genomic_DNA"/>
</dbReference>
<dbReference type="InterPro" id="IPR036010">
    <property type="entry name" value="2Fe-2S_ferredoxin-like_sf"/>
</dbReference>
<evidence type="ECO:0000256" key="6">
    <source>
        <dbReference type="ARBA" id="ARBA00023014"/>
    </source>
</evidence>
<evidence type="ECO:0000256" key="1">
    <source>
        <dbReference type="ARBA" id="ARBA00022630"/>
    </source>
</evidence>
<organism evidence="10 11">
    <name type="scientific">Biostraticola tofi</name>
    <dbReference type="NCBI Taxonomy" id="466109"/>
    <lineage>
        <taxon>Bacteria</taxon>
        <taxon>Pseudomonadati</taxon>
        <taxon>Pseudomonadota</taxon>
        <taxon>Gammaproteobacteria</taxon>
        <taxon>Enterobacterales</taxon>
        <taxon>Bruguierivoracaceae</taxon>
        <taxon>Biostraticola</taxon>
    </lineage>
</organism>
<dbReference type="InterPro" id="IPR017927">
    <property type="entry name" value="FAD-bd_FR_type"/>
</dbReference>
<dbReference type="AlphaFoldDB" id="A0A4R3YMD9"/>
<dbReference type="CDD" id="cd00207">
    <property type="entry name" value="fer2"/>
    <property type="match status" value="1"/>
</dbReference>
<dbReference type="GO" id="GO:0032259">
    <property type="term" value="P:methylation"/>
    <property type="evidence" value="ECO:0007669"/>
    <property type="project" value="UniProtKB-KW"/>
</dbReference>
<dbReference type="PRINTS" id="PR00409">
    <property type="entry name" value="PHDIOXRDTASE"/>
</dbReference>
<evidence type="ECO:0000259" key="8">
    <source>
        <dbReference type="PROSITE" id="PS51085"/>
    </source>
</evidence>
<dbReference type="SUPFAM" id="SSF54292">
    <property type="entry name" value="2Fe-2S ferredoxin-like"/>
    <property type="match status" value="1"/>
</dbReference>
<dbReference type="PANTHER" id="PTHR47354">
    <property type="entry name" value="NADH OXIDOREDUCTASE HCR"/>
    <property type="match status" value="1"/>
</dbReference>
<keyword evidence="4" id="KW-0560">Oxidoreductase</keyword>
<feature type="compositionally biased region" description="Polar residues" evidence="7">
    <location>
        <begin position="182"/>
        <end position="197"/>
    </location>
</feature>
<dbReference type="InterPro" id="IPR017938">
    <property type="entry name" value="Riboflavin_synthase-like_b-brl"/>
</dbReference>
<dbReference type="PANTHER" id="PTHR47354:SF1">
    <property type="entry name" value="CARNITINE MONOOXYGENASE REDUCTASE SUBUNIT"/>
    <property type="match status" value="1"/>
</dbReference>
<dbReference type="RefSeq" id="WP_230468086.1">
    <property type="nucleotide sequence ID" value="NZ_SMCR01000011.1"/>
</dbReference>
<proteinExistence type="predicted"/>
<keyword evidence="1" id="KW-0285">Flavoprotein</keyword>
<dbReference type="PROSITE" id="PS51085">
    <property type="entry name" value="2FE2S_FER_2"/>
    <property type="match status" value="1"/>
</dbReference>
<dbReference type="CDD" id="cd06185">
    <property type="entry name" value="PDR_like"/>
    <property type="match status" value="1"/>
</dbReference>
<evidence type="ECO:0000313" key="11">
    <source>
        <dbReference type="Proteomes" id="UP000295719"/>
    </source>
</evidence>
<keyword evidence="10" id="KW-0808">Transferase</keyword>
<dbReference type="Gene3D" id="3.40.50.80">
    <property type="entry name" value="Nucleotide-binding domain of ferredoxin-NADP reductase (FNR) module"/>
    <property type="match status" value="1"/>
</dbReference>
<dbReference type="InterPro" id="IPR012675">
    <property type="entry name" value="Beta-grasp_dom_sf"/>
</dbReference>
<keyword evidence="6" id="KW-0411">Iron-sulfur</keyword>
<dbReference type="Pfam" id="PF00111">
    <property type="entry name" value="Fer2"/>
    <property type="match status" value="1"/>
</dbReference>